<feature type="compositionally biased region" description="Polar residues" evidence="7">
    <location>
        <begin position="797"/>
        <end position="820"/>
    </location>
</feature>
<feature type="domain" description="Gamma tubulin complex component C-terminal" evidence="8">
    <location>
        <begin position="1353"/>
        <end position="1668"/>
    </location>
</feature>
<sequence length="1676" mass="191113">MIFPLHSDAKMHSDSVYRLVNELVDSIGQQYDSSGDVNVLKKCKFRAFGVLLGKPVSSTDPGNLQTAAAPECATFDPLAMLECHHFEMQMTSRYKYQMVRNERFERLLDEIRSLKPCNGSELVDSERDILQFLLSLKNSTTDRCDAAAETPFFGHGKMPAARYGPYPIFQSEDFRIDDRLVAACYNSKTNPYLFRATQNFFTANLAKMIAQRAERKDPLPVECSYFSDKMATLGHYQGPFRYNLLRAIRQTAQEPFEVLTEFEIVRGSVRAPKVKEESLIFSLNWENLGRRYVPEEKPFASECPGALFRFTAAQEFEMGNKLPVIRIVTRQNFIRDIKFLITGVSSGLFQFDENNRFVAVTDITIEDVGIESMQSIVDQALEIGTCFRRLQMMTRKNPYTLELIMEGFVFKAFCESVENFLCCYRVIVNSYTGQSVLQLLQMLTPANEQLLSMAKLCSLHPGNECNDREFPTGSLLLDHLYRELIQVTQPSVSVFLLATLRRCCLEYFAIFQRWLFCGQLHDPSGELFVFFVDHYRSNTKHFFDKAYFIRRKSVPGFLKGYDEDILLCGKYVMLLRAFRPLHPLFTLRPPELNVCLSFNEIAKLRTRWLQYVTEARRLCGPAVSVREIYEAKQSEQVEFYRVVEENFRTYMNQWRVEQETEAKEQKRRKQKQMEDLLDHLNEIRESKLTVKRQELQEELQLEQVRLEMENRQLLRENLELTDRVKKYTALNVMMDEKLEALDTVSTELTIALSPPVVTITTDGADGGGSEVSAPFQSCRESRASTGTSVSIYEDAQKSPSLSVDSSPFGADSTSSCSSAVRGDVSTSCAEEEDDLNCTVIEGPIVPMTTTLDSDRINSNLPIVDVAPTMSEGERNRAKVMGSTTGVGAYLNEDHANANVDHQLMVATASAGLRKLTEAQRNKLKILSQEFEIAPGGDAGTLDENSNRLAERRRNRERILISDYTSRPEEEEKRAGPDRTTGCEQELSELQKNRRKIMSQEYNLITDTDVTLEGNAPKPTMYLNLDSDRARNRRRVEESELHTNHTNRVEGEEKEVAPDGSTGCVQELSELQKNRRKIMSQEYNLITDTGVRLEGDAPKPAMYLNLDSDRARNRRRIQESEFCIVTGAENFPASPMSVDSDTVDDGRSASPSVPIVSGTPTITVSAVSDERDVNANPVSHKGGEAGLKLDVLAAADAAERFAINRRFGIPDTAALELETPASAMKVSGAADEDGPDGAGGFDFTRAKALERRDGGGMVATESVTDQEDDEIYREFVQAMKKQSVNFCRLAIPAADEPEPVCEEIASEFANELNSVDVLTVTRFLQYSLVIPLKAHMEIVNNEILKMYLYDLDILGHFESLRNYFLLMDGEFSTHICDSLFQRLETVRTPHELLNYQTLHAILDGALYSSNAGTDGNADRLSFIVNTVPDKFDLYSPNVFSMLDLSYRVEWPLNLIFSNETIEQYTNVFKYLVKVRRVSYVLEDAFQLLKEANKRLGKPLLHSAQYARVQLIRHKLSHLVNALKNYITSSVLHASWETFREDLRDSTETMEDLFRKHRTYLKRVIFLCLLNRRSIEFYNNIEQIFRVVLRFYRHLRSKEWRLQEAPPGDEAAVVGAQYYVHPRYRQMLDDETDFEKLIKYTIFLGNKMYDHGYQKEISEFLHVININGYYDDVKPTVN</sequence>
<dbReference type="Proteomes" id="UP000075886">
    <property type="component" value="Unassembled WGS sequence"/>
</dbReference>
<dbReference type="GO" id="GO:0000278">
    <property type="term" value="P:mitotic cell cycle"/>
    <property type="evidence" value="ECO:0007669"/>
    <property type="project" value="TreeGrafter"/>
</dbReference>
<feature type="compositionally biased region" description="Basic and acidic residues" evidence="7">
    <location>
        <begin position="1032"/>
        <end position="1056"/>
    </location>
</feature>
<dbReference type="GO" id="GO:0043015">
    <property type="term" value="F:gamma-tubulin binding"/>
    <property type="evidence" value="ECO:0007669"/>
    <property type="project" value="InterPro"/>
</dbReference>
<dbReference type="Gene3D" id="1.20.120.1900">
    <property type="entry name" value="Gamma-tubulin complex, C-terminal domain"/>
    <property type="match status" value="1"/>
</dbReference>
<dbReference type="Pfam" id="PF17681">
    <property type="entry name" value="GCP_N_terminal"/>
    <property type="match status" value="1"/>
</dbReference>
<protein>
    <recommendedName>
        <fullName evidence="12">Gamma-tubulin complex component 6</fullName>
    </recommendedName>
</protein>
<dbReference type="STRING" id="69004.A0A182QMK5"/>
<comment type="similarity">
    <text evidence="2">Belongs to the TUBGCP family.</text>
</comment>
<evidence type="ECO:0000256" key="5">
    <source>
        <dbReference type="ARBA" id="ARBA00023212"/>
    </source>
</evidence>
<dbReference type="InterPro" id="IPR007259">
    <property type="entry name" value="GCP"/>
</dbReference>
<dbReference type="VEuPathDB" id="VectorBase:AFAF013210"/>
<dbReference type="EnsemblMetazoa" id="AFAF013210-RA">
    <property type="protein sequence ID" value="AFAF013210-PA"/>
    <property type="gene ID" value="AFAF013210"/>
</dbReference>
<feature type="region of interest" description="Disordered" evidence="7">
    <location>
        <begin position="1032"/>
        <end position="1060"/>
    </location>
</feature>
<evidence type="ECO:0008006" key="12">
    <source>
        <dbReference type="Google" id="ProtNLM"/>
    </source>
</evidence>
<keyword evidence="3" id="KW-0963">Cytoplasm</keyword>
<dbReference type="GO" id="GO:0005874">
    <property type="term" value="C:microtubule"/>
    <property type="evidence" value="ECO:0007669"/>
    <property type="project" value="UniProtKB-KW"/>
</dbReference>
<evidence type="ECO:0000256" key="7">
    <source>
        <dbReference type="SAM" id="MobiDB-lite"/>
    </source>
</evidence>
<name>A0A182QMK5_9DIPT</name>
<evidence type="ECO:0000256" key="6">
    <source>
        <dbReference type="SAM" id="Coils"/>
    </source>
</evidence>
<keyword evidence="11" id="KW-1185">Reference proteome</keyword>
<evidence type="ECO:0000259" key="9">
    <source>
        <dbReference type="Pfam" id="PF17681"/>
    </source>
</evidence>
<feature type="domain" description="Gamma tubulin complex component protein N-terminal" evidence="9">
    <location>
        <begin position="334"/>
        <end position="602"/>
    </location>
</feature>
<evidence type="ECO:0000256" key="2">
    <source>
        <dbReference type="ARBA" id="ARBA00010337"/>
    </source>
</evidence>
<dbReference type="Pfam" id="PF04130">
    <property type="entry name" value="GCP_C_terminal"/>
    <property type="match status" value="1"/>
</dbReference>
<dbReference type="GO" id="GO:0000930">
    <property type="term" value="C:gamma-tubulin complex"/>
    <property type="evidence" value="ECO:0007669"/>
    <property type="project" value="TreeGrafter"/>
</dbReference>
<feature type="compositionally biased region" description="Basic and acidic residues" evidence="7">
    <location>
        <begin position="958"/>
        <end position="976"/>
    </location>
</feature>
<evidence type="ECO:0000256" key="3">
    <source>
        <dbReference type="ARBA" id="ARBA00022490"/>
    </source>
</evidence>
<feature type="region of interest" description="Disordered" evidence="7">
    <location>
        <begin position="958"/>
        <end position="983"/>
    </location>
</feature>
<feature type="region of interest" description="Disordered" evidence="7">
    <location>
        <begin position="1134"/>
        <end position="1156"/>
    </location>
</feature>
<dbReference type="InterPro" id="IPR040457">
    <property type="entry name" value="GCP_C"/>
</dbReference>
<accession>A0A182QMK5</accession>
<feature type="coiled-coil region" evidence="6">
    <location>
        <begin position="655"/>
        <end position="730"/>
    </location>
</feature>
<feature type="region of interest" description="Disordered" evidence="7">
    <location>
        <begin position="786"/>
        <end position="820"/>
    </location>
</feature>
<dbReference type="EMBL" id="AXCN02001746">
    <property type="status" value="NOT_ANNOTATED_CDS"/>
    <property type="molecule type" value="Genomic_DNA"/>
</dbReference>
<dbReference type="GO" id="GO:0051225">
    <property type="term" value="P:spindle assembly"/>
    <property type="evidence" value="ECO:0007669"/>
    <property type="project" value="TreeGrafter"/>
</dbReference>
<evidence type="ECO:0000259" key="8">
    <source>
        <dbReference type="Pfam" id="PF04130"/>
    </source>
</evidence>
<organism evidence="10 11">
    <name type="scientific">Anopheles farauti</name>
    <dbReference type="NCBI Taxonomy" id="69004"/>
    <lineage>
        <taxon>Eukaryota</taxon>
        <taxon>Metazoa</taxon>
        <taxon>Ecdysozoa</taxon>
        <taxon>Arthropoda</taxon>
        <taxon>Hexapoda</taxon>
        <taxon>Insecta</taxon>
        <taxon>Pterygota</taxon>
        <taxon>Neoptera</taxon>
        <taxon>Endopterygota</taxon>
        <taxon>Diptera</taxon>
        <taxon>Nematocera</taxon>
        <taxon>Culicoidea</taxon>
        <taxon>Culicidae</taxon>
        <taxon>Anophelinae</taxon>
        <taxon>Anopheles</taxon>
    </lineage>
</organism>
<proteinExistence type="inferred from homology"/>
<dbReference type="GO" id="GO:0007020">
    <property type="term" value="P:microtubule nucleation"/>
    <property type="evidence" value="ECO:0007669"/>
    <property type="project" value="InterPro"/>
</dbReference>
<dbReference type="PANTHER" id="PTHR19302">
    <property type="entry name" value="GAMMA TUBULIN COMPLEX PROTEIN"/>
    <property type="match status" value="1"/>
</dbReference>
<evidence type="ECO:0000313" key="11">
    <source>
        <dbReference type="Proteomes" id="UP000075886"/>
    </source>
</evidence>
<evidence type="ECO:0000256" key="4">
    <source>
        <dbReference type="ARBA" id="ARBA00022701"/>
    </source>
</evidence>
<dbReference type="InterPro" id="IPR041470">
    <property type="entry name" value="GCP_N"/>
</dbReference>
<evidence type="ECO:0000256" key="1">
    <source>
        <dbReference type="ARBA" id="ARBA00004245"/>
    </source>
</evidence>
<evidence type="ECO:0000313" key="10">
    <source>
        <dbReference type="EnsemblMetazoa" id="AFAF013210-PA"/>
    </source>
</evidence>
<dbReference type="GO" id="GO:0051321">
    <property type="term" value="P:meiotic cell cycle"/>
    <property type="evidence" value="ECO:0007669"/>
    <property type="project" value="TreeGrafter"/>
</dbReference>
<reference evidence="11" key="1">
    <citation type="submission" date="2014-01" db="EMBL/GenBank/DDBJ databases">
        <title>The Genome Sequence of Anopheles farauti FAR1 (V2).</title>
        <authorList>
            <consortium name="The Broad Institute Genomics Platform"/>
            <person name="Neafsey D.E."/>
            <person name="Besansky N."/>
            <person name="Howell P."/>
            <person name="Walton C."/>
            <person name="Young S.K."/>
            <person name="Zeng Q."/>
            <person name="Gargeya S."/>
            <person name="Fitzgerald M."/>
            <person name="Haas B."/>
            <person name="Abouelleil A."/>
            <person name="Allen A.W."/>
            <person name="Alvarado L."/>
            <person name="Arachchi H.M."/>
            <person name="Berlin A.M."/>
            <person name="Chapman S.B."/>
            <person name="Gainer-Dewar J."/>
            <person name="Goldberg J."/>
            <person name="Griggs A."/>
            <person name="Gujja S."/>
            <person name="Hansen M."/>
            <person name="Howarth C."/>
            <person name="Imamovic A."/>
            <person name="Ireland A."/>
            <person name="Larimer J."/>
            <person name="McCowan C."/>
            <person name="Murphy C."/>
            <person name="Pearson M."/>
            <person name="Poon T.W."/>
            <person name="Priest M."/>
            <person name="Roberts A."/>
            <person name="Saif S."/>
            <person name="Shea T."/>
            <person name="Sisk P."/>
            <person name="Sykes S."/>
            <person name="Wortman J."/>
            <person name="Nusbaum C."/>
            <person name="Birren B."/>
        </authorList>
    </citation>
    <scope>NUCLEOTIDE SEQUENCE [LARGE SCALE GENOMIC DNA]</scope>
    <source>
        <strain evidence="11">FAR1</strain>
    </source>
</reference>
<keyword evidence="5" id="KW-0206">Cytoskeleton</keyword>
<dbReference type="GO" id="GO:0000922">
    <property type="term" value="C:spindle pole"/>
    <property type="evidence" value="ECO:0007669"/>
    <property type="project" value="InterPro"/>
</dbReference>
<dbReference type="PANTHER" id="PTHR19302:SF70">
    <property type="entry name" value="GAMMA-TUBULIN COMPLEX COMPONENT 6"/>
    <property type="match status" value="1"/>
</dbReference>
<reference evidence="10" key="2">
    <citation type="submission" date="2020-05" db="UniProtKB">
        <authorList>
            <consortium name="EnsemblMetazoa"/>
        </authorList>
    </citation>
    <scope>IDENTIFICATION</scope>
    <source>
        <strain evidence="10">FAR1</strain>
    </source>
</reference>
<dbReference type="GO" id="GO:0051011">
    <property type="term" value="F:microtubule minus-end binding"/>
    <property type="evidence" value="ECO:0007669"/>
    <property type="project" value="TreeGrafter"/>
</dbReference>
<dbReference type="InterPro" id="IPR042241">
    <property type="entry name" value="GCP_C_sf"/>
</dbReference>
<dbReference type="GO" id="GO:0031122">
    <property type="term" value="P:cytoplasmic microtubule organization"/>
    <property type="evidence" value="ECO:0007669"/>
    <property type="project" value="TreeGrafter"/>
</dbReference>
<comment type="subcellular location">
    <subcellularLocation>
        <location evidence="1">Cytoplasm</location>
        <location evidence="1">Cytoskeleton</location>
    </subcellularLocation>
</comment>
<keyword evidence="4" id="KW-0493">Microtubule</keyword>
<keyword evidence="6" id="KW-0175">Coiled coil</keyword>